<feature type="active site" description="Nucleophile" evidence="7 9">
    <location>
        <position position="14"/>
    </location>
</feature>
<feature type="binding site" evidence="7 10">
    <location>
        <position position="297"/>
    </location>
    <ligand>
        <name>Mg(2+)</name>
        <dbReference type="ChEBI" id="CHEBI:18420"/>
    </ligand>
</feature>
<feature type="binding site" evidence="7 11">
    <location>
        <position position="250"/>
    </location>
    <ligand>
        <name>[4Fe-4S] cluster</name>
        <dbReference type="ChEBI" id="CHEBI:49883"/>
    </ligand>
</feature>
<dbReference type="InterPro" id="IPR035584">
    <property type="entry name" value="PurF_N"/>
</dbReference>
<dbReference type="OrthoDB" id="9801213at2"/>
<dbReference type="STRING" id="706434.HMPREF9429_01068"/>
<feature type="binding site" evidence="7 10">
    <location>
        <position position="360"/>
    </location>
    <ligand>
        <name>Mg(2+)</name>
        <dbReference type="ChEBI" id="CHEBI:18420"/>
    </ligand>
</feature>
<evidence type="ECO:0000259" key="12">
    <source>
        <dbReference type="PROSITE" id="PS51278"/>
    </source>
</evidence>
<dbReference type="SUPFAM" id="SSF56235">
    <property type="entry name" value="N-terminal nucleophile aminohydrolases (Ntn hydrolases)"/>
    <property type="match status" value="1"/>
</dbReference>
<evidence type="ECO:0000256" key="11">
    <source>
        <dbReference type="PIRSR" id="PIRSR000485-3"/>
    </source>
</evidence>
<evidence type="ECO:0000313" key="14">
    <source>
        <dbReference type="Proteomes" id="UP000003195"/>
    </source>
</evidence>
<dbReference type="HAMAP" id="MF_01931">
    <property type="entry name" value="PurF"/>
    <property type="match status" value="1"/>
</dbReference>
<evidence type="ECO:0000256" key="10">
    <source>
        <dbReference type="PIRSR" id="PIRSR000485-2"/>
    </source>
</evidence>
<keyword evidence="4 7" id="KW-0808">Transferase</keyword>
<evidence type="ECO:0000256" key="6">
    <source>
        <dbReference type="ARBA" id="ARBA00022962"/>
    </source>
</evidence>
<dbReference type="InterPro" id="IPR005854">
    <property type="entry name" value="PurF"/>
</dbReference>
<dbReference type="eggNOG" id="COG0034">
    <property type="taxonomic scope" value="Bacteria"/>
</dbReference>
<reference evidence="13 14" key="1">
    <citation type="submission" date="2010-08" db="EMBL/GenBank/DDBJ databases">
        <authorList>
            <person name="Weinstock G."/>
            <person name="Sodergren E."/>
            <person name="Clifton S."/>
            <person name="Fulton L."/>
            <person name="Fulton B."/>
            <person name="Courtney L."/>
            <person name="Fronick C."/>
            <person name="Harrison M."/>
            <person name="Strong C."/>
            <person name="Farmer C."/>
            <person name="Delahaunty K."/>
            <person name="Markovic C."/>
            <person name="Hall O."/>
            <person name="Minx P."/>
            <person name="Tomlinson C."/>
            <person name="Mitreva M."/>
            <person name="Hou S."/>
            <person name="Chen J."/>
            <person name="Wollam A."/>
            <person name="Pepin K.H."/>
            <person name="Johnson M."/>
            <person name="Bhonagiri V."/>
            <person name="Zhang X."/>
            <person name="Suruliraj S."/>
            <person name="Warren W."/>
            <person name="Chinwalla A."/>
            <person name="Mardis E.R."/>
            <person name="Wilson R.K."/>
        </authorList>
    </citation>
    <scope>NUCLEOTIDE SEQUENCE [LARGE SCALE GENOMIC DNA]</scope>
    <source>
        <strain evidence="13 14">F0359</strain>
    </source>
</reference>
<dbReference type="InterPro" id="IPR017932">
    <property type="entry name" value="GATase_2_dom"/>
</dbReference>
<feature type="binding site" evidence="7 10">
    <location>
        <position position="359"/>
    </location>
    <ligand>
        <name>Mg(2+)</name>
        <dbReference type="ChEBI" id="CHEBI:18420"/>
    </ligand>
</feature>
<evidence type="ECO:0000256" key="2">
    <source>
        <dbReference type="ARBA" id="ARBA00010138"/>
    </source>
</evidence>
<comment type="pathway">
    <text evidence="1 7 8">Purine metabolism; IMP biosynthesis via de novo pathway; N(1)-(5-phospho-D-ribosyl)glycinamide from 5-phospho-alpha-D-ribose 1-diphosphate: step 1/2.</text>
</comment>
<evidence type="ECO:0000256" key="9">
    <source>
        <dbReference type="PIRSR" id="PIRSR000485-1"/>
    </source>
</evidence>
<dbReference type="PIRSF" id="PIRSF000485">
    <property type="entry name" value="Amd_phspho_trans"/>
    <property type="match status" value="1"/>
</dbReference>
<comment type="cofactor">
    <cofactor evidence="7 11">
        <name>[4Fe-4S] cluster</name>
        <dbReference type="ChEBI" id="CHEBI:49883"/>
    </cofactor>
    <text evidence="7 11">Binds 1 [4Fe-4S] cluster per subunit.</text>
</comment>
<dbReference type="GO" id="GO:0000287">
    <property type="term" value="F:magnesium ion binding"/>
    <property type="evidence" value="ECO:0007669"/>
    <property type="project" value="UniProtKB-UniRule"/>
</dbReference>
<dbReference type="UniPathway" id="UPA00074">
    <property type="reaction ID" value="UER00124"/>
</dbReference>
<accession>E2ZCW4</accession>
<comment type="caution">
    <text evidence="13">The sequence shown here is derived from an EMBL/GenBank/DDBJ whole genome shotgun (WGS) entry which is preliminary data.</text>
</comment>
<keyword evidence="7 11" id="KW-0411">Iron-sulfur</keyword>
<protein>
    <recommendedName>
        <fullName evidence="7">Amidophosphoribosyltransferase</fullName>
        <shortName evidence="7">ATase</shortName>
        <ecNumber evidence="7">2.4.2.14</ecNumber>
    </recommendedName>
    <alternativeName>
        <fullName evidence="7">Glutamine phosphoribosylpyrophosphate amidotransferase</fullName>
        <shortName evidence="7">GPATase</shortName>
    </alternativeName>
</protein>
<evidence type="ECO:0000256" key="1">
    <source>
        <dbReference type="ARBA" id="ARBA00005209"/>
    </source>
</evidence>
<dbReference type="MEROPS" id="C44.001"/>
<dbReference type="EC" id="2.4.2.14" evidence="7"/>
<name>E2ZCW4_9FIRM</name>
<feature type="binding site" evidence="7 11">
    <location>
        <position position="396"/>
    </location>
    <ligand>
        <name>[4Fe-4S] cluster</name>
        <dbReference type="ChEBI" id="CHEBI:49883"/>
    </ligand>
</feature>
<evidence type="ECO:0000313" key="13">
    <source>
        <dbReference type="EMBL" id="EFQ03885.1"/>
    </source>
</evidence>
<dbReference type="HOGENOM" id="CLU_022389_3_1_9"/>
<dbReference type="GO" id="GO:0004044">
    <property type="term" value="F:amidophosphoribosyltransferase activity"/>
    <property type="evidence" value="ECO:0007669"/>
    <property type="project" value="UniProtKB-UniRule"/>
</dbReference>
<dbReference type="Gene3D" id="3.60.20.10">
    <property type="entry name" value="Glutamine Phosphoribosylpyrophosphate, subunit 1, domain 1"/>
    <property type="match status" value="1"/>
</dbReference>
<organism evidence="13 14">
    <name type="scientific">Megasphaera micronuciformis F0359</name>
    <dbReference type="NCBI Taxonomy" id="706434"/>
    <lineage>
        <taxon>Bacteria</taxon>
        <taxon>Bacillati</taxon>
        <taxon>Bacillota</taxon>
        <taxon>Negativicutes</taxon>
        <taxon>Veillonellales</taxon>
        <taxon>Veillonellaceae</taxon>
        <taxon>Megasphaera</taxon>
    </lineage>
</organism>
<feature type="binding site" evidence="7 11">
    <location>
        <position position="451"/>
    </location>
    <ligand>
        <name>[4Fe-4S] cluster</name>
        <dbReference type="ChEBI" id="CHEBI:49883"/>
    </ligand>
</feature>
<dbReference type="AlphaFoldDB" id="E2ZCW4"/>
<proteinExistence type="inferred from homology"/>
<dbReference type="CDD" id="cd00715">
    <property type="entry name" value="GPATase_N"/>
    <property type="match status" value="1"/>
</dbReference>
<dbReference type="SUPFAM" id="SSF53271">
    <property type="entry name" value="PRTase-like"/>
    <property type="match status" value="1"/>
</dbReference>
<dbReference type="GO" id="GO:0009113">
    <property type="term" value="P:purine nucleobase biosynthetic process"/>
    <property type="evidence" value="ECO:0007669"/>
    <property type="project" value="UniProtKB-UniRule"/>
</dbReference>
<dbReference type="GO" id="GO:0006189">
    <property type="term" value="P:'de novo' IMP biosynthetic process"/>
    <property type="evidence" value="ECO:0007669"/>
    <property type="project" value="UniProtKB-UniRule"/>
</dbReference>
<comment type="function">
    <text evidence="7">Catalyzes the formation of phosphoribosylamine from phosphoribosylpyrophosphate (PRPP) and glutamine.</text>
</comment>
<keyword evidence="7 10" id="KW-0460">Magnesium</keyword>
<evidence type="ECO:0000256" key="3">
    <source>
        <dbReference type="ARBA" id="ARBA00022676"/>
    </source>
</evidence>
<feature type="domain" description="Glutamine amidotransferase type-2" evidence="12">
    <location>
        <begin position="14"/>
        <end position="234"/>
    </location>
</feature>
<dbReference type="InterPro" id="IPR029055">
    <property type="entry name" value="Ntn_hydrolases_N"/>
</dbReference>
<comment type="cofactor">
    <cofactor evidence="7 10">
        <name>Mg(2+)</name>
        <dbReference type="ChEBI" id="CHEBI:18420"/>
    </cofactor>
    <text evidence="7 10">Binds 1 Mg(2+) ion per subunit.</text>
</comment>
<evidence type="ECO:0000256" key="7">
    <source>
        <dbReference type="HAMAP-Rule" id="MF_01931"/>
    </source>
</evidence>
<keyword evidence="7 11" id="KW-0408">Iron</keyword>
<keyword evidence="7" id="KW-0004">4Fe-4S</keyword>
<dbReference type="CDD" id="cd06223">
    <property type="entry name" value="PRTases_typeI"/>
    <property type="match status" value="1"/>
</dbReference>
<keyword evidence="3 7" id="KW-0328">Glycosyltransferase</keyword>
<dbReference type="InterPro" id="IPR000836">
    <property type="entry name" value="PRTase_dom"/>
</dbReference>
<evidence type="ECO:0000256" key="8">
    <source>
        <dbReference type="PIRNR" id="PIRNR000485"/>
    </source>
</evidence>
<dbReference type="Proteomes" id="UP000003195">
    <property type="component" value="Unassembled WGS sequence"/>
</dbReference>
<dbReference type="Gene3D" id="3.40.50.2020">
    <property type="match status" value="1"/>
</dbReference>
<keyword evidence="5 7" id="KW-0658">Purine biosynthesis</keyword>
<evidence type="ECO:0000256" key="5">
    <source>
        <dbReference type="ARBA" id="ARBA00022755"/>
    </source>
</evidence>
<keyword evidence="7 10" id="KW-0479">Metal-binding</keyword>
<dbReference type="EMBL" id="AECS01000037">
    <property type="protein sequence ID" value="EFQ03885.1"/>
    <property type="molecule type" value="Genomic_DNA"/>
</dbReference>
<dbReference type="InterPro" id="IPR029057">
    <property type="entry name" value="PRTase-like"/>
</dbReference>
<comment type="catalytic activity">
    <reaction evidence="7 8">
        <text>5-phospho-beta-D-ribosylamine + L-glutamate + diphosphate = 5-phospho-alpha-D-ribose 1-diphosphate + L-glutamine + H2O</text>
        <dbReference type="Rhea" id="RHEA:14905"/>
        <dbReference type="ChEBI" id="CHEBI:15377"/>
        <dbReference type="ChEBI" id="CHEBI:29985"/>
        <dbReference type="ChEBI" id="CHEBI:33019"/>
        <dbReference type="ChEBI" id="CHEBI:58017"/>
        <dbReference type="ChEBI" id="CHEBI:58359"/>
        <dbReference type="ChEBI" id="CHEBI:58681"/>
        <dbReference type="EC" id="2.4.2.14"/>
    </reaction>
</comment>
<sequence>MQYDSVWDKLHEECGVFGIYDKEADIPRYVYWGLFALQHRGQESGGIALTDGTDIHNHRGMGLISSVFEKELPANEGGPIGIGHVRYSTTGSNNPRNIQPLAVYTSMGEIALAHNGNLTNARELRTRLEDDGATFQTTMDSEVIVNLISRSRKPTIEERIIDSMTQIKGAFSLVLMTNKKLYGARDPLGFRPLCIGRTETSGYVIASETCALDAIGATFVRDVKPGEFIEIGADGLKSTMYAEAERKQVCSFEYIYFARPDSIMDGQDVYQARLAMGREMWNETHYDADLVISVPDSGTTAALGYSMASGIPFNFGLIKNRYMGRTFIKPDQKQRELAVRMKLNVVKSVVKGKRIVMVDDSIVRGTTSGIICRLLREAGAKEVYMCVSAPPVKYSCFYGIDTSVRKELIASDLSVEEIRKYIGVDKLHFISFDGLAKAMPEIPKENMCLACFNNDYPTEIPANEEGEKYALEGKC</sequence>
<dbReference type="GO" id="GO:0051539">
    <property type="term" value="F:4 iron, 4 sulfur cluster binding"/>
    <property type="evidence" value="ECO:0007669"/>
    <property type="project" value="UniProtKB-KW"/>
</dbReference>
<gene>
    <name evidence="7 13" type="primary">purF</name>
    <name evidence="13" type="ORF">HMPREF9429_01068</name>
</gene>
<dbReference type="PANTHER" id="PTHR11907">
    <property type="entry name" value="AMIDOPHOSPHORIBOSYLTRANSFERASE"/>
    <property type="match status" value="1"/>
</dbReference>
<comment type="similarity">
    <text evidence="2 7 8">In the C-terminal section; belongs to the purine/pyrimidine phosphoribosyltransferase family.</text>
</comment>
<evidence type="ECO:0000256" key="4">
    <source>
        <dbReference type="ARBA" id="ARBA00022679"/>
    </source>
</evidence>
<dbReference type="PROSITE" id="PS51278">
    <property type="entry name" value="GATASE_TYPE_2"/>
    <property type="match status" value="1"/>
</dbReference>
<feature type="binding site" evidence="7 11">
    <location>
        <position position="448"/>
    </location>
    <ligand>
        <name>[4Fe-4S] cluster</name>
        <dbReference type="ChEBI" id="CHEBI:49883"/>
    </ligand>
</feature>
<keyword evidence="14" id="KW-1185">Reference proteome</keyword>
<keyword evidence="6 7" id="KW-0315">Glutamine amidotransferase</keyword>
<dbReference type="RefSeq" id="WP_006942165.1">
    <property type="nucleotide sequence ID" value="NZ_GL538208.1"/>
</dbReference>
<dbReference type="NCBIfam" id="TIGR01134">
    <property type="entry name" value="purF"/>
    <property type="match status" value="1"/>
</dbReference>
<dbReference type="Pfam" id="PF13537">
    <property type="entry name" value="GATase_7"/>
    <property type="match status" value="1"/>
</dbReference>